<dbReference type="Pfam" id="PF13185">
    <property type="entry name" value="GAF_2"/>
    <property type="match status" value="1"/>
</dbReference>
<evidence type="ECO:0000313" key="4">
    <source>
        <dbReference type="Proteomes" id="UP001596978"/>
    </source>
</evidence>
<dbReference type="InterPro" id="IPR035965">
    <property type="entry name" value="PAS-like_dom_sf"/>
</dbReference>
<evidence type="ECO:0000259" key="1">
    <source>
        <dbReference type="PROSITE" id="PS50113"/>
    </source>
</evidence>
<comment type="caution">
    <text evidence="3">The sequence shown here is derived from an EMBL/GenBank/DDBJ whole genome shotgun (WGS) entry which is preliminary data.</text>
</comment>
<dbReference type="InterPro" id="IPR029016">
    <property type="entry name" value="GAF-like_dom_sf"/>
</dbReference>
<evidence type="ECO:0000259" key="2">
    <source>
        <dbReference type="PROSITE" id="PS50125"/>
    </source>
</evidence>
<dbReference type="InterPro" id="IPR000700">
    <property type="entry name" value="PAS-assoc_C"/>
</dbReference>
<keyword evidence="4" id="KW-1185">Reference proteome</keyword>
<dbReference type="Gene3D" id="3.30.70.1230">
    <property type="entry name" value="Nucleotide cyclase"/>
    <property type="match status" value="1"/>
</dbReference>
<accession>A0ABW3CYQ7</accession>
<dbReference type="SMART" id="SM00065">
    <property type="entry name" value="GAF"/>
    <property type="match status" value="2"/>
</dbReference>
<dbReference type="SUPFAM" id="SSF55073">
    <property type="entry name" value="Nucleotide cyclase"/>
    <property type="match status" value="1"/>
</dbReference>
<dbReference type="PANTHER" id="PTHR43081">
    <property type="entry name" value="ADENYLATE CYCLASE, TERMINAL-DIFFERENTIATION SPECIFIC-RELATED"/>
    <property type="match status" value="1"/>
</dbReference>
<dbReference type="PROSITE" id="PS50125">
    <property type="entry name" value="GUANYLATE_CYCLASE_2"/>
    <property type="match status" value="1"/>
</dbReference>
<sequence length="650" mass="72857">MKNERLLHEVNIVLEHISTALDVERSSFFLLNNKTATLDSIAAQEIENPIFSIPIGKGIAGSVAMRRTPIIENDAQNSPLFDNSYDSQLNFKTRSIICIPVDNQLGKTIGVIQCLNKRKGIFTEHDIIVLNSFAATISLIIKNAQLYFTSEEVKNNFSVLLDVFGTVSSELDLDNLIPLIMSKAAKITNADRSSLFFLDKETGELWTKYAKGLKSEIIRTKKGIVSLVAKNKTSSIINDAHSHPSFDSSIDKKTGYVTKSILCVPIFDVQNEVLGVVQVINKTEGVFKEEDLFILEGFASQIRIAIENAQLFSQINGMKNYLNILIENLDNGILTVDKSNNIQTVNTTFCKMFDLSQHENIVNKKIDVLDKKLFSILKYGGDTMRTGKRHYEYGISYETEKQKNIIANLSTLPMQDSNGKIVGAINVFQDVTREKRIRANLSRYIPHHIVNEVINKDDLSIMQSKNRKCTILFSDIRNFTKLTEELGATQIVDLLNKYFDVMVNAIHTHNGILDKFIGDAIMAVFGVPYTNSSDSVNAVRCALNMFKMLDNLNENKNIAAKLNIGVGISTGNVISGNIGSEKRFEYTVIGDPVNIAARLESETKKYDVPILVCENTYHNIVDYFFCEEIDSVVLKGKQHSVKIYTVVKEK</sequence>
<dbReference type="Gene3D" id="3.30.450.20">
    <property type="entry name" value="PAS domain"/>
    <property type="match status" value="1"/>
</dbReference>
<dbReference type="Pfam" id="PF13426">
    <property type="entry name" value="PAS_9"/>
    <property type="match status" value="1"/>
</dbReference>
<dbReference type="SUPFAM" id="SSF55785">
    <property type="entry name" value="PYP-like sensor domain (PAS domain)"/>
    <property type="match status" value="1"/>
</dbReference>
<dbReference type="CDD" id="cd07302">
    <property type="entry name" value="CHD"/>
    <property type="match status" value="1"/>
</dbReference>
<dbReference type="Proteomes" id="UP001596978">
    <property type="component" value="Unassembled WGS sequence"/>
</dbReference>
<proteinExistence type="predicted"/>
<name>A0ABW3CYQ7_9FLAO</name>
<organism evidence="3 4">
    <name type="scientific">Sungkyunkwania multivorans</name>
    <dbReference type="NCBI Taxonomy" id="1173618"/>
    <lineage>
        <taxon>Bacteria</taxon>
        <taxon>Pseudomonadati</taxon>
        <taxon>Bacteroidota</taxon>
        <taxon>Flavobacteriia</taxon>
        <taxon>Flavobacteriales</taxon>
        <taxon>Flavobacteriaceae</taxon>
        <taxon>Sungkyunkwania</taxon>
    </lineage>
</organism>
<feature type="domain" description="Guanylate cyclase" evidence="2">
    <location>
        <begin position="470"/>
        <end position="600"/>
    </location>
</feature>
<dbReference type="PROSITE" id="PS50113">
    <property type="entry name" value="PAC"/>
    <property type="match status" value="1"/>
</dbReference>
<dbReference type="EMBL" id="JBHTJH010000017">
    <property type="protein sequence ID" value="MFD0862948.1"/>
    <property type="molecule type" value="Genomic_DNA"/>
</dbReference>
<feature type="domain" description="PAC" evidence="1">
    <location>
        <begin position="389"/>
        <end position="443"/>
    </location>
</feature>
<dbReference type="InterPro" id="IPR001054">
    <property type="entry name" value="A/G_cyclase"/>
</dbReference>
<dbReference type="SMART" id="SM00044">
    <property type="entry name" value="CYCc"/>
    <property type="match status" value="1"/>
</dbReference>
<dbReference type="InterPro" id="IPR000014">
    <property type="entry name" value="PAS"/>
</dbReference>
<dbReference type="InterPro" id="IPR029787">
    <property type="entry name" value="Nucleotide_cyclase"/>
</dbReference>
<dbReference type="InterPro" id="IPR003018">
    <property type="entry name" value="GAF"/>
</dbReference>
<dbReference type="CDD" id="cd00130">
    <property type="entry name" value="PAS"/>
    <property type="match status" value="1"/>
</dbReference>
<reference evidence="4" key="1">
    <citation type="journal article" date="2019" name="Int. J. Syst. Evol. Microbiol.">
        <title>The Global Catalogue of Microorganisms (GCM) 10K type strain sequencing project: providing services to taxonomists for standard genome sequencing and annotation.</title>
        <authorList>
            <consortium name="The Broad Institute Genomics Platform"/>
            <consortium name="The Broad Institute Genome Sequencing Center for Infectious Disease"/>
            <person name="Wu L."/>
            <person name="Ma J."/>
        </authorList>
    </citation>
    <scope>NUCLEOTIDE SEQUENCE [LARGE SCALE GENOMIC DNA]</scope>
    <source>
        <strain evidence="4">CCUG 62952</strain>
    </source>
</reference>
<dbReference type="NCBIfam" id="TIGR00229">
    <property type="entry name" value="sensory_box"/>
    <property type="match status" value="1"/>
</dbReference>
<dbReference type="Pfam" id="PF00211">
    <property type="entry name" value="Guanylate_cyc"/>
    <property type="match status" value="1"/>
</dbReference>
<dbReference type="RefSeq" id="WP_386408555.1">
    <property type="nucleotide sequence ID" value="NZ_JBHTJH010000017.1"/>
</dbReference>
<dbReference type="Pfam" id="PF01590">
    <property type="entry name" value="GAF"/>
    <property type="match status" value="1"/>
</dbReference>
<dbReference type="Gene3D" id="3.30.450.40">
    <property type="match status" value="2"/>
</dbReference>
<dbReference type="PANTHER" id="PTHR43081:SF1">
    <property type="entry name" value="ADENYLATE CYCLASE, TERMINAL-DIFFERENTIATION SPECIFIC"/>
    <property type="match status" value="1"/>
</dbReference>
<gene>
    <name evidence="3" type="ORF">ACFQ1M_12100</name>
</gene>
<dbReference type="SUPFAM" id="SSF55781">
    <property type="entry name" value="GAF domain-like"/>
    <property type="match status" value="2"/>
</dbReference>
<dbReference type="InterPro" id="IPR050697">
    <property type="entry name" value="Adenylyl/Guanylyl_Cyclase_3/4"/>
</dbReference>
<evidence type="ECO:0000313" key="3">
    <source>
        <dbReference type="EMBL" id="MFD0862948.1"/>
    </source>
</evidence>
<protein>
    <submittedName>
        <fullName evidence="3">GAF domain-containing protein</fullName>
    </submittedName>
</protein>